<dbReference type="Gene3D" id="1.10.510.10">
    <property type="entry name" value="Transferase(Phosphotransferase) domain 1"/>
    <property type="match status" value="1"/>
</dbReference>
<gene>
    <name evidence="2" type="ORF">F8M41_014077</name>
</gene>
<comment type="caution">
    <text evidence="2">The sequence shown here is derived from an EMBL/GenBank/DDBJ whole genome shotgun (WGS) entry which is preliminary data.</text>
</comment>
<keyword evidence="2" id="KW-0808">Transferase</keyword>
<accession>A0A8H3WZ00</accession>
<evidence type="ECO:0000313" key="3">
    <source>
        <dbReference type="Proteomes" id="UP000439903"/>
    </source>
</evidence>
<reference evidence="2 3" key="1">
    <citation type="journal article" date="2019" name="Environ. Microbiol.">
        <title>At the nexus of three kingdoms: the genome of the mycorrhizal fungus Gigaspora margarita provides insights into plant, endobacterial and fungal interactions.</title>
        <authorList>
            <person name="Venice F."/>
            <person name="Ghignone S."/>
            <person name="Salvioli di Fossalunga A."/>
            <person name="Amselem J."/>
            <person name="Novero M."/>
            <person name="Xianan X."/>
            <person name="Sedzielewska Toro K."/>
            <person name="Morin E."/>
            <person name="Lipzen A."/>
            <person name="Grigoriev I.V."/>
            <person name="Henrissat B."/>
            <person name="Martin F.M."/>
            <person name="Bonfante P."/>
        </authorList>
    </citation>
    <scope>NUCLEOTIDE SEQUENCE [LARGE SCALE GENOMIC DNA]</scope>
    <source>
        <strain evidence="2 3">BEG34</strain>
    </source>
</reference>
<keyword evidence="2" id="KW-0418">Kinase</keyword>
<dbReference type="InterPro" id="IPR001245">
    <property type="entry name" value="Ser-Thr/Tyr_kinase_cat_dom"/>
</dbReference>
<protein>
    <submittedName>
        <fullName evidence="2">Kinase-like protein</fullName>
    </submittedName>
</protein>
<dbReference type="GO" id="GO:0005524">
    <property type="term" value="F:ATP binding"/>
    <property type="evidence" value="ECO:0007669"/>
    <property type="project" value="InterPro"/>
</dbReference>
<feature type="domain" description="Protein kinase" evidence="1">
    <location>
        <begin position="1"/>
        <end position="97"/>
    </location>
</feature>
<organism evidence="2 3">
    <name type="scientific">Gigaspora margarita</name>
    <dbReference type="NCBI Taxonomy" id="4874"/>
    <lineage>
        <taxon>Eukaryota</taxon>
        <taxon>Fungi</taxon>
        <taxon>Fungi incertae sedis</taxon>
        <taxon>Mucoromycota</taxon>
        <taxon>Glomeromycotina</taxon>
        <taxon>Glomeromycetes</taxon>
        <taxon>Diversisporales</taxon>
        <taxon>Gigasporaceae</taxon>
        <taxon>Gigaspora</taxon>
    </lineage>
</organism>
<dbReference type="OrthoDB" id="4062651at2759"/>
<evidence type="ECO:0000313" key="2">
    <source>
        <dbReference type="EMBL" id="KAF0361991.1"/>
    </source>
</evidence>
<sequence length="97" mass="11319">MQSFWVASKLLIYDGTMTIAIDFGIFKKCKNKIITTRGETGPGVPAYIDPKYLADYKYFYNENSDVYSDEVFLWKILSGRQPFESCTDRDEVIYKIF</sequence>
<dbReference type="SUPFAM" id="SSF56112">
    <property type="entry name" value="Protein kinase-like (PK-like)"/>
    <property type="match status" value="1"/>
</dbReference>
<keyword evidence="3" id="KW-1185">Reference proteome</keyword>
<dbReference type="Pfam" id="PF07714">
    <property type="entry name" value="PK_Tyr_Ser-Thr"/>
    <property type="match status" value="1"/>
</dbReference>
<dbReference type="EMBL" id="WTPW01002864">
    <property type="protein sequence ID" value="KAF0361991.1"/>
    <property type="molecule type" value="Genomic_DNA"/>
</dbReference>
<dbReference type="GO" id="GO:0004672">
    <property type="term" value="F:protein kinase activity"/>
    <property type="evidence" value="ECO:0007669"/>
    <property type="project" value="InterPro"/>
</dbReference>
<proteinExistence type="predicted"/>
<dbReference type="Proteomes" id="UP000439903">
    <property type="component" value="Unassembled WGS sequence"/>
</dbReference>
<dbReference type="InterPro" id="IPR000719">
    <property type="entry name" value="Prot_kinase_dom"/>
</dbReference>
<dbReference type="AlphaFoldDB" id="A0A8H3WZ00"/>
<dbReference type="PROSITE" id="PS50011">
    <property type="entry name" value="PROTEIN_KINASE_DOM"/>
    <property type="match status" value="1"/>
</dbReference>
<name>A0A8H3WZ00_GIGMA</name>
<evidence type="ECO:0000259" key="1">
    <source>
        <dbReference type="PROSITE" id="PS50011"/>
    </source>
</evidence>
<dbReference type="InterPro" id="IPR011009">
    <property type="entry name" value="Kinase-like_dom_sf"/>
</dbReference>